<dbReference type="AlphaFoldDB" id="A0A419WGT3"/>
<dbReference type="EMBL" id="RAPQ01000014">
    <property type="protein sequence ID" value="RKD94615.1"/>
    <property type="molecule type" value="Genomic_DNA"/>
</dbReference>
<reference evidence="2 3" key="1">
    <citation type="submission" date="2018-09" db="EMBL/GenBank/DDBJ databases">
        <title>Genomic Encyclopedia of Archaeal and Bacterial Type Strains, Phase II (KMG-II): from individual species to whole genera.</title>
        <authorList>
            <person name="Goeker M."/>
        </authorList>
    </citation>
    <scope>NUCLEOTIDE SEQUENCE [LARGE SCALE GENOMIC DNA]</scope>
    <source>
        <strain evidence="2 3">DSM 21950</strain>
    </source>
</reference>
<proteinExistence type="predicted"/>
<dbReference type="RefSeq" id="WP_120241868.1">
    <property type="nucleotide sequence ID" value="NZ_RAPQ01000014.1"/>
</dbReference>
<organism evidence="2 3">
    <name type="scientific">Marinifilum flexuosum</name>
    <dbReference type="NCBI Taxonomy" id="1117708"/>
    <lineage>
        <taxon>Bacteria</taxon>
        <taxon>Pseudomonadati</taxon>
        <taxon>Bacteroidota</taxon>
        <taxon>Bacteroidia</taxon>
        <taxon>Marinilabiliales</taxon>
        <taxon>Marinifilaceae</taxon>
    </lineage>
</organism>
<keyword evidence="3" id="KW-1185">Reference proteome</keyword>
<comment type="caution">
    <text evidence="2">The sequence shown here is derived from an EMBL/GenBank/DDBJ whole genome shotgun (WGS) entry which is preliminary data.</text>
</comment>
<accession>A0A419WGT3</accession>
<name>A0A419WGT3_9BACT</name>
<feature type="transmembrane region" description="Helical" evidence="1">
    <location>
        <begin position="125"/>
        <end position="143"/>
    </location>
</feature>
<gene>
    <name evidence="2" type="ORF">BXY64_4204</name>
</gene>
<feature type="transmembrane region" description="Helical" evidence="1">
    <location>
        <begin position="14"/>
        <end position="33"/>
    </location>
</feature>
<evidence type="ECO:0000256" key="1">
    <source>
        <dbReference type="SAM" id="Phobius"/>
    </source>
</evidence>
<keyword evidence="1" id="KW-0472">Membrane</keyword>
<keyword evidence="1" id="KW-1133">Transmembrane helix</keyword>
<dbReference type="Proteomes" id="UP000284531">
    <property type="component" value="Unassembled WGS sequence"/>
</dbReference>
<feature type="transmembrane region" description="Helical" evidence="1">
    <location>
        <begin position="163"/>
        <end position="180"/>
    </location>
</feature>
<evidence type="ECO:0000313" key="3">
    <source>
        <dbReference type="Proteomes" id="UP000284531"/>
    </source>
</evidence>
<evidence type="ECO:0000313" key="2">
    <source>
        <dbReference type="EMBL" id="RKD94615.1"/>
    </source>
</evidence>
<protein>
    <submittedName>
        <fullName evidence="2">Uncharacterized protein</fullName>
    </submittedName>
</protein>
<keyword evidence="1" id="KW-0812">Transmembrane</keyword>
<feature type="transmembrane region" description="Helical" evidence="1">
    <location>
        <begin position="94"/>
        <end position="113"/>
    </location>
</feature>
<feature type="transmembrane region" description="Helical" evidence="1">
    <location>
        <begin position="45"/>
        <end position="63"/>
    </location>
</feature>
<sequence length="190" mass="22678">MEQLLKKIIESRTLIAFLFLFFPFIIAMLVMTNGQNIGIPKEMKFSIIALFYPYLQLVLWIYWMHYSANRLGTANNIDMTSIKKYNKLIGHSKVIFIILLFWIIINSIIPQMIEYPKIITQIIKYISYILIVVQLYLFYSWIYGFWILTKTLNDIYEKNGKERSMTIILFFILPLTYGLIHRKIKNELVL</sequence>